<dbReference type="Gene3D" id="1.25.40.10">
    <property type="entry name" value="Tetratricopeptide repeat domain"/>
    <property type="match status" value="1"/>
</dbReference>
<dbReference type="eggNOG" id="COG0457">
    <property type="taxonomic scope" value="Bacteria"/>
</dbReference>
<dbReference type="AlphaFoldDB" id="F0JIU5"/>
<accession>F0JIU5</accession>
<dbReference type="Proteomes" id="UP000007845">
    <property type="component" value="Chromosome"/>
</dbReference>
<dbReference type="PROSITE" id="PS50005">
    <property type="entry name" value="TPR"/>
    <property type="match status" value="1"/>
</dbReference>
<keyword evidence="3" id="KW-1185">Reference proteome</keyword>
<reference evidence="2 3" key="1">
    <citation type="journal article" date="2011" name="J. Bacteriol.">
        <title>Genome sequence of the mercury-methylating strain Desulfovibrio desulfuricans ND132.</title>
        <authorList>
            <person name="Brown S.D."/>
            <person name="Gilmour C.C."/>
            <person name="Kucken A.M."/>
            <person name="Wall J.D."/>
            <person name="Elias D.A."/>
            <person name="Brandt C.C."/>
            <person name="Podar M."/>
            <person name="Chertkov O."/>
            <person name="Held B."/>
            <person name="Bruce D.C."/>
            <person name="Detter J.C."/>
            <person name="Tapia R."/>
            <person name="Han C.S."/>
            <person name="Goodwin L.A."/>
            <person name="Cheng J.F."/>
            <person name="Pitluck S."/>
            <person name="Woyke T."/>
            <person name="Mikhailova N."/>
            <person name="Ivanova N.N."/>
            <person name="Han J."/>
            <person name="Lucas S."/>
            <person name="Lapidus A.L."/>
            <person name="Land M.L."/>
            <person name="Hauser L.J."/>
            <person name="Palumbo A.V."/>
        </authorList>
    </citation>
    <scope>NUCLEOTIDE SEQUENCE [LARGE SCALE GENOMIC DNA]</scope>
    <source>
        <strain evidence="2 3">ND132</strain>
    </source>
</reference>
<organism evidence="2 3">
    <name type="scientific">Pseudodesulfovibrio mercurii</name>
    <dbReference type="NCBI Taxonomy" id="641491"/>
    <lineage>
        <taxon>Bacteria</taxon>
        <taxon>Pseudomonadati</taxon>
        <taxon>Thermodesulfobacteriota</taxon>
        <taxon>Desulfovibrionia</taxon>
        <taxon>Desulfovibrionales</taxon>
        <taxon>Desulfovibrionaceae</taxon>
    </lineage>
</organism>
<gene>
    <name evidence="2" type="ORF">DND132_2641</name>
</gene>
<feature type="repeat" description="TPR" evidence="1">
    <location>
        <begin position="76"/>
        <end position="109"/>
    </location>
</feature>
<keyword evidence="1" id="KW-0802">TPR repeat</keyword>
<proteinExistence type="predicted"/>
<protein>
    <submittedName>
        <fullName evidence="2">Tetratricopeptide TPR_1 repeat-containing protein</fullName>
    </submittedName>
</protein>
<dbReference type="Pfam" id="PF13176">
    <property type="entry name" value="TPR_7"/>
    <property type="match status" value="1"/>
</dbReference>
<dbReference type="SUPFAM" id="SSF48452">
    <property type="entry name" value="TPR-like"/>
    <property type="match status" value="1"/>
</dbReference>
<name>F0JIU5_9BACT</name>
<dbReference type="KEGG" id="ddn:DND132_2641"/>
<evidence type="ECO:0000313" key="2">
    <source>
        <dbReference type="EMBL" id="EGB15844.1"/>
    </source>
</evidence>
<evidence type="ECO:0000313" key="3">
    <source>
        <dbReference type="Proteomes" id="UP000007845"/>
    </source>
</evidence>
<dbReference type="InterPro" id="IPR011990">
    <property type="entry name" value="TPR-like_helical_dom_sf"/>
</dbReference>
<dbReference type="InterPro" id="IPR019734">
    <property type="entry name" value="TPR_rpt"/>
</dbReference>
<dbReference type="HOGENOM" id="CLU_1287098_0_0_7"/>
<dbReference type="SMR" id="F0JIU5"/>
<dbReference type="EMBL" id="CP003220">
    <property type="protein sequence ID" value="EGB15844.1"/>
    <property type="molecule type" value="Genomic_DNA"/>
</dbReference>
<sequence>MVSPWENGSSQLDVVAMKLLILCLTLLLPSWAVAQDIPRVCREAEALSTAPDGDPAEELRLYEQCLDQNPAPRVRASALFNMGVTYQDLGQWRQALDRYASAVRVNPGDYQSYSNMAWILATCVDDSVRDGKRALEFSRKACSLSADLGTLDTHAAALARNGRFDEAASLERQLIEQARKIEGFPAELTAEMEHRLALYASGAPYTEATRSTTY</sequence>
<evidence type="ECO:0000256" key="1">
    <source>
        <dbReference type="PROSITE-ProRule" id="PRU00339"/>
    </source>
</evidence>
<dbReference type="PROSITE" id="PS50293">
    <property type="entry name" value="TPR_REGION"/>
    <property type="match status" value="1"/>
</dbReference>
<dbReference type="STRING" id="641491.DND132_2641"/>
<dbReference type="SMART" id="SM00028">
    <property type="entry name" value="TPR"/>
    <property type="match status" value="1"/>
</dbReference>